<sequence>MDVCSLEQAAKNSSAYEKRQNQRCERITAVLYNGQQGEGKASTSTDEPASGMGDKARLPAPFCDCSVFDIEDILYFCYRKSGNLPDQSMIEESEVKVNE</sequence>
<proteinExistence type="predicted"/>
<dbReference type="AlphaFoldDB" id="A0A455SWI2"/>
<dbReference type="EMBL" id="AP019376">
    <property type="protein sequence ID" value="BBH89484.1"/>
    <property type="molecule type" value="Genomic_DNA"/>
</dbReference>
<evidence type="ECO:0000256" key="1">
    <source>
        <dbReference type="SAM" id="MobiDB-lite"/>
    </source>
</evidence>
<organism evidence="2">
    <name type="scientific">Thermosporothrix sp. COM3</name>
    <dbReference type="NCBI Taxonomy" id="2490863"/>
    <lineage>
        <taxon>Bacteria</taxon>
        <taxon>Bacillati</taxon>
        <taxon>Chloroflexota</taxon>
        <taxon>Ktedonobacteria</taxon>
        <taxon>Ktedonobacterales</taxon>
        <taxon>Thermosporotrichaceae</taxon>
        <taxon>Thermosporothrix</taxon>
    </lineage>
</organism>
<gene>
    <name evidence="2" type="ORF">KTC_42350</name>
</gene>
<accession>A0A455SWI2</accession>
<evidence type="ECO:0000313" key="2">
    <source>
        <dbReference type="EMBL" id="BBH89484.1"/>
    </source>
</evidence>
<name>A0A455SWI2_9CHLR</name>
<reference evidence="2" key="1">
    <citation type="submission" date="2018-12" db="EMBL/GenBank/DDBJ databases">
        <title>Novel natural products biosynthetic potential of the class Ktedonobacteria.</title>
        <authorList>
            <person name="Zheng Y."/>
            <person name="Saitou A."/>
            <person name="Wang C.M."/>
            <person name="Toyoda A."/>
            <person name="Minakuchi Y."/>
            <person name="Sekiguchi Y."/>
            <person name="Ueda K."/>
            <person name="Takano H."/>
            <person name="Sakai Y."/>
            <person name="Yokota A."/>
            <person name="Yabe S."/>
        </authorList>
    </citation>
    <scope>NUCLEOTIDE SEQUENCE</scope>
    <source>
        <strain evidence="2">COM3</strain>
    </source>
</reference>
<protein>
    <submittedName>
        <fullName evidence="2">Uncharacterized protein</fullName>
    </submittedName>
</protein>
<feature type="region of interest" description="Disordered" evidence="1">
    <location>
        <begin position="35"/>
        <end position="54"/>
    </location>
</feature>